<evidence type="ECO:0000256" key="4">
    <source>
        <dbReference type="ARBA" id="ARBA00067747"/>
    </source>
</evidence>
<protein>
    <recommendedName>
        <fullName evidence="4">3-hydroxybutyryl-CoA dehydrogenase</fullName>
    </recommendedName>
</protein>
<feature type="binding site" evidence="6">
    <location>
        <position position="98"/>
    </location>
    <ligand>
        <name>NAD(+)</name>
        <dbReference type="ChEBI" id="CHEBI:57540"/>
    </ligand>
</feature>
<organism evidence="9 10">
    <name type="scientific">Clostridium aminobutyricum</name>
    <dbReference type="NCBI Taxonomy" id="33953"/>
    <lineage>
        <taxon>Bacteria</taxon>
        <taxon>Bacillati</taxon>
        <taxon>Bacillota</taxon>
        <taxon>Clostridia</taxon>
        <taxon>Eubacteriales</taxon>
        <taxon>Clostridiaceae</taxon>
        <taxon>Clostridium</taxon>
    </lineage>
</organism>
<feature type="binding site" evidence="6">
    <location>
        <position position="120"/>
    </location>
    <ligand>
        <name>NAD(+)</name>
        <dbReference type="ChEBI" id="CHEBI:57540"/>
    </ligand>
</feature>
<comment type="caution">
    <text evidence="9">The sequence shown here is derived from an EMBL/GenBank/DDBJ whole genome shotgun (WGS) entry which is preliminary data.</text>
</comment>
<dbReference type="InterPro" id="IPR006180">
    <property type="entry name" value="3-OHacyl-CoA_DH_CS"/>
</dbReference>
<evidence type="ECO:0000313" key="10">
    <source>
        <dbReference type="Proteomes" id="UP000664545"/>
    </source>
</evidence>
<dbReference type="Gene3D" id="1.10.1040.10">
    <property type="entry name" value="N-(1-d-carboxylethyl)-l-norvaline Dehydrogenase, domain 2"/>
    <property type="match status" value="1"/>
</dbReference>
<dbReference type="RefSeq" id="WP_206581614.1">
    <property type="nucleotide sequence ID" value="NZ_JAFJZZ010000001.1"/>
</dbReference>
<dbReference type="Proteomes" id="UP000664545">
    <property type="component" value="Unassembled WGS sequence"/>
</dbReference>
<evidence type="ECO:0000256" key="1">
    <source>
        <dbReference type="ARBA" id="ARBA00005086"/>
    </source>
</evidence>
<dbReference type="InterPro" id="IPR006108">
    <property type="entry name" value="3HC_DH_C"/>
</dbReference>
<keyword evidence="3" id="KW-0560">Oxidoreductase</keyword>
<gene>
    <name evidence="9" type="ORF">JYB65_05655</name>
</gene>
<feature type="domain" description="3-hydroxyacyl-CoA dehydrogenase C-terminal" evidence="7">
    <location>
        <begin position="188"/>
        <end position="286"/>
    </location>
</feature>
<dbReference type="Gene3D" id="3.40.50.720">
    <property type="entry name" value="NAD(P)-binding Rossmann-like Domain"/>
    <property type="match status" value="1"/>
</dbReference>
<comment type="pathway">
    <text evidence="1">Lipid metabolism; butanoate metabolism.</text>
</comment>
<evidence type="ECO:0000313" key="9">
    <source>
        <dbReference type="EMBL" id="MBN7772844.1"/>
    </source>
</evidence>
<dbReference type="FunFam" id="3.40.50.720:FF:000009">
    <property type="entry name" value="Fatty oxidation complex, alpha subunit"/>
    <property type="match status" value="1"/>
</dbReference>
<evidence type="ECO:0000256" key="3">
    <source>
        <dbReference type="ARBA" id="ARBA00023002"/>
    </source>
</evidence>
<dbReference type="PROSITE" id="PS00067">
    <property type="entry name" value="3HCDH"/>
    <property type="match status" value="1"/>
</dbReference>
<name>A0A939IIT5_CLOAM</name>
<feature type="site" description="Important for catalytic activity" evidence="5">
    <location>
        <position position="141"/>
    </location>
</feature>
<evidence type="ECO:0000256" key="5">
    <source>
        <dbReference type="PIRSR" id="PIRSR000105-1"/>
    </source>
</evidence>
<keyword evidence="10" id="KW-1185">Reference proteome</keyword>
<proteinExistence type="inferred from homology"/>
<dbReference type="GO" id="GO:0016616">
    <property type="term" value="F:oxidoreductase activity, acting on the CH-OH group of donors, NAD or NADP as acceptor"/>
    <property type="evidence" value="ECO:0007669"/>
    <property type="project" value="InterPro"/>
</dbReference>
<feature type="binding site" evidence="6">
    <location>
        <begin position="11"/>
        <end position="16"/>
    </location>
    <ligand>
        <name>NAD(+)</name>
        <dbReference type="ChEBI" id="CHEBI:57540"/>
    </ligand>
</feature>
<dbReference type="EMBL" id="JAFJZZ010000001">
    <property type="protein sequence ID" value="MBN7772844.1"/>
    <property type="molecule type" value="Genomic_DNA"/>
</dbReference>
<dbReference type="InterPro" id="IPR036291">
    <property type="entry name" value="NAD(P)-bd_dom_sf"/>
</dbReference>
<dbReference type="InterPro" id="IPR022694">
    <property type="entry name" value="3-OHacyl-CoA_DH"/>
</dbReference>
<evidence type="ECO:0000256" key="6">
    <source>
        <dbReference type="PIRSR" id="PIRSR000105-2"/>
    </source>
</evidence>
<feature type="binding site" evidence="6">
    <location>
        <position position="278"/>
    </location>
    <ligand>
        <name>NAD(+)</name>
        <dbReference type="ChEBI" id="CHEBI:57540"/>
    </ligand>
</feature>
<dbReference type="PANTHER" id="PTHR48075">
    <property type="entry name" value="3-HYDROXYACYL-COA DEHYDROGENASE FAMILY PROTEIN"/>
    <property type="match status" value="1"/>
</dbReference>
<dbReference type="InterPro" id="IPR006176">
    <property type="entry name" value="3-OHacyl-CoA_DH_NAD-bd"/>
</dbReference>
<dbReference type="PANTHER" id="PTHR48075:SF5">
    <property type="entry name" value="3-HYDROXYBUTYRYL-COA DEHYDROGENASE"/>
    <property type="match status" value="1"/>
</dbReference>
<feature type="binding site" evidence="6">
    <location>
        <position position="93"/>
    </location>
    <ligand>
        <name>NAD(+)</name>
        <dbReference type="ChEBI" id="CHEBI:57540"/>
    </ligand>
</feature>
<dbReference type="Pfam" id="PF00725">
    <property type="entry name" value="3HCDH"/>
    <property type="match status" value="1"/>
</dbReference>
<dbReference type="Pfam" id="PF02737">
    <property type="entry name" value="3HCDH_N"/>
    <property type="match status" value="1"/>
</dbReference>
<evidence type="ECO:0000256" key="2">
    <source>
        <dbReference type="ARBA" id="ARBA00009463"/>
    </source>
</evidence>
<dbReference type="SUPFAM" id="SSF51735">
    <property type="entry name" value="NAD(P)-binding Rossmann-fold domains"/>
    <property type="match status" value="1"/>
</dbReference>
<evidence type="ECO:0000259" key="7">
    <source>
        <dbReference type="Pfam" id="PF00725"/>
    </source>
</evidence>
<dbReference type="GO" id="GO:0006631">
    <property type="term" value="P:fatty acid metabolic process"/>
    <property type="evidence" value="ECO:0007669"/>
    <property type="project" value="InterPro"/>
</dbReference>
<dbReference type="InterPro" id="IPR013328">
    <property type="entry name" value="6PGD_dom2"/>
</dbReference>
<reference evidence="9" key="1">
    <citation type="submission" date="2021-02" db="EMBL/GenBank/DDBJ databases">
        <title>Abyssanaerobacter marinus gen.nov., sp., nov, anaerobic bacterium isolated from the Onnuri vent field of Indian Ocean and suggestion of Mogibacteriaceae fam. nov., and proposal of reclassification of ambiguous this family's genus member.</title>
        <authorList>
            <person name="Kim Y.J."/>
            <person name="Yang J.-A."/>
        </authorList>
    </citation>
    <scope>NUCLEOTIDE SEQUENCE</scope>
    <source>
        <strain evidence="9">DSM 2634</strain>
    </source>
</reference>
<comment type="similarity">
    <text evidence="2">Belongs to the 3-hydroxyacyl-CoA dehydrogenase family.</text>
</comment>
<keyword evidence="6" id="KW-0520">NAD</keyword>
<feature type="binding site" evidence="6">
    <location>
        <position position="34"/>
    </location>
    <ligand>
        <name>NAD(+)</name>
        <dbReference type="ChEBI" id="CHEBI:57540"/>
    </ligand>
</feature>
<dbReference type="GO" id="GO:0070403">
    <property type="term" value="F:NAD+ binding"/>
    <property type="evidence" value="ECO:0007669"/>
    <property type="project" value="InterPro"/>
</dbReference>
<dbReference type="PIRSF" id="PIRSF000105">
    <property type="entry name" value="HCDH"/>
    <property type="match status" value="1"/>
</dbReference>
<accession>A0A939IIT5</accession>
<feature type="binding site" evidence="6">
    <location>
        <position position="144"/>
    </location>
    <ligand>
        <name>NAD(+)</name>
        <dbReference type="ChEBI" id="CHEBI:57540"/>
    </ligand>
</feature>
<feature type="domain" description="3-hydroxyacyl-CoA dehydrogenase NAD binding" evidence="8">
    <location>
        <begin position="7"/>
        <end position="185"/>
    </location>
</feature>
<dbReference type="InterPro" id="IPR008927">
    <property type="entry name" value="6-PGluconate_DH-like_C_sf"/>
</dbReference>
<evidence type="ECO:0000259" key="8">
    <source>
        <dbReference type="Pfam" id="PF02737"/>
    </source>
</evidence>
<dbReference type="SUPFAM" id="SSF48179">
    <property type="entry name" value="6-phosphogluconate dehydrogenase C-terminal domain-like"/>
    <property type="match status" value="1"/>
</dbReference>
<dbReference type="AlphaFoldDB" id="A0A939IIT5"/>
<sequence length="315" mass="35805">MGDCKKIIIAGAGLMGTSMAQIFAHRGYDVIIYDVIDTALEKSKNLIRINQEGQVKAGEIAQEESEFLQNKLAHTCDKTCFENCDLVVESIVEKMPIKHSFWREISQIVREDTILASNTSGLSITKIAEVIKKPERFAGMHWFNPAHLIPLIEIIKGERTSTETIDYLYNLSLQIGKEPIRVNKDVPGFIGNRIQLAILREALHLVENEVGTYEDIDRCVKYALGFRYSCLGPFEVCDMGGLDTFYHIAEYLYPDLSDVKEPQRILKELYEEGSYGVKAKKGFYDYSHGKDEEAIRKRDDLYIKVSKLLHAKGEL</sequence>